<evidence type="ECO:0000256" key="11">
    <source>
        <dbReference type="ARBA" id="ARBA00023180"/>
    </source>
</evidence>
<dbReference type="GO" id="GO:0006508">
    <property type="term" value="P:proteolysis"/>
    <property type="evidence" value="ECO:0007669"/>
    <property type="project" value="UniProtKB-KW"/>
</dbReference>
<evidence type="ECO:0000256" key="5">
    <source>
        <dbReference type="ARBA" id="ARBA00022670"/>
    </source>
</evidence>
<comment type="caution">
    <text evidence="16">The sequence shown here is derived from an EMBL/GenBank/DDBJ whole genome shotgun (WGS) entry which is preliminary data.</text>
</comment>
<evidence type="ECO:0000256" key="10">
    <source>
        <dbReference type="ARBA" id="ARBA00023145"/>
    </source>
</evidence>
<dbReference type="Pfam" id="PF00082">
    <property type="entry name" value="Peptidase_S8"/>
    <property type="match status" value="1"/>
</dbReference>
<keyword evidence="4" id="KW-0964">Secreted</keyword>
<evidence type="ECO:0000256" key="8">
    <source>
        <dbReference type="ARBA" id="ARBA00022825"/>
    </source>
</evidence>
<dbReference type="Proteomes" id="UP000024533">
    <property type="component" value="Unassembled WGS sequence"/>
</dbReference>
<evidence type="ECO:0000256" key="4">
    <source>
        <dbReference type="ARBA" id="ARBA00022525"/>
    </source>
</evidence>
<evidence type="ECO:0000256" key="12">
    <source>
        <dbReference type="PROSITE-ProRule" id="PRU01240"/>
    </source>
</evidence>
<organism evidence="16 17">
    <name type="scientific">Trichophyton interdigitale (strain MR816)</name>
    <dbReference type="NCBI Taxonomy" id="1215338"/>
    <lineage>
        <taxon>Eukaryota</taxon>
        <taxon>Fungi</taxon>
        <taxon>Dikarya</taxon>
        <taxon>Ascomycota</taxon>
        <taxon>Pezizomycotina</taxon>
        <taxon>Eurotiomycetes</taxon>
        <taxon>Eurotiomycetidae</taxon>
        <taxon>Onygenales</taxon>
        <taxon>Arthrodermataceae</taxon>
        <taxon>Trichophyton</taxon>
    </lineage>
</organism>
<dbReference type="GO" id="GO:0004252">
    <property type="term" value="F:serine-type endopeptidase activity"/>
    <property type="evidence" value="ECO:0007669"/>
    <property type="project" value="UniProtKB-UniRule"/>
</dbReference>
<keyword evidence="17" id="KW-1185">Reference proteome</keyword>
<comment type="function">
    <text evidence="1">Secreted subtilisin-like serine protease with keratinolytic activity that contributes to pathogenicity.</text>
</comment>
<evidence type="ECO:0000256" key="9">
    <source>
        <dbReference type="ARBA" id="ARBA00023026"/>
    </source>
</evidence>
<evidence type="ECO:0000256" key="6">
    <source>
        <dbReference type="ARBA" id="ARBA00022729"/>
    </source>
</evidence>
<keyword evidence="6 13" id="KW-0732">Signal</keyword>
<dbReference type="OMA" id="YVYEERA"/>
<dbReference type="Gene3D" id="3.30.70.80">
    <property type="entry name" value="Peptidase S8 propeptide/proteinase inhibitor I9"/>
    <property type="match status" value="1"/>
</dbReference>
<evidence type="ECO:0000313" key="17">
    <source>
        <dbReference type="Proteomes" id="UP000024533"/>
    </source>
</evidence>
<dbReference type="PANTHER" id="PTHR43806:SF11">
    <property type="entry name" value="CEREVISIN-RELATED"/>
    <property type="match status" value="1"/>
</dbReference>
<keyword evidence="7 12" id="KW-0378">Hydrolase</keyword>
<feature type="domain" description="Inhibitor I9" evidence="15">
    <location>
        <begin position="37"/>
        <end position="118"/>
    </location>
</feature>
<dbReference type="InterPro" id="IPR034193">
    <property type="entry name" value="PCSK9_ProteinaseK-like"/>
</dbReference>
<evidence type="ECO:0000256" key="1">
    <source>
        <dbReference type="ARBA" id="ARBA00002101"/>
    </source>
</evidence>
<dbReference type="PROSITE" id="PS51892">
    <property type="entry name" value="SUBTILASE"/>
    <property type="match status" value="1"/>
</dbReference>
<evidence type="ECO:0000256" key="2">
    <source>
        <dbReference type="ARBA" id="ARBA00004613"/>
    </source>
</evidence>
<dbReference type="InterPro" id="IPR010259">
    <property type="entry name" value="S8pro/Inhibitor_I9"/>
</dbReference>
<dbReference type="PANTHER" id="PTHR43806">
    <property type="entry name" value="PEPTIDASE S8"/>
    <property type="match status" value="1"/>
</dbReference>
<dbReference type="SUPFAM" id="SSF52743">
    <property type="entry name" value="Subtilisin-like"/>
    <property type="match status" value="1"/>
</dbReference>
<dbReference type="InterPro" id="IPR037045">
    <property type="entry name" value="S8pro/Inhibitor_I9_sf"/>
</dbReference>
<dbReference type="GO" id="GO:0005576">
    <property type="term" value="C:extracellular region"/>
    <property type="evidence" value="ECO:0007669"/>
    <property type="project" value="UniProtKB-SubCell"/>
</dbReference>
<feature type="active site" description="Charge relay system" evidence="12">
    <location>
        <position position="348"/>
    </location>
</feature>
<evidence type="ECO:0000256" key="7">
    <source>
        <dbReference type="ARBA" id="ARBA00022801"/>
    </source>
</evidence>
<dbReference type="Gene3D" id="3.40.50.200">
    <property type="entry name" value="Peptidase S8/S53 domain"/>
    <property type="match status" value="1"/>
</dbReference>
<proteinExistence type="inferred from homology"/>
<keyword evidence="11" id="KW-0325">Glycoprotein</keyword>
<dbReference type="InterPro" id="IPR050131">
    <property type="entry name" value="Peptidase_S8_subtilisin-like"/>
</dbReference>
<comment type="similarity">
    <text evidence="3 12">Belongs to the peptidase S8 family.</text>
</comment>
<sequence>MKVNDKACLATVALFFLGARAAKIITAANGIEAIPDSYLVVMKAEVQAGEFNTHRQWVESLLDDPVSIANDSGKAWGVHHTFNVAGLQGYSGTFDKQTIQTIAKHPTVKYVEQDAMVKALGLVVQKNSGWHLSRISHKKLPPIPEYVYEERAGQNVHIYLLDTGVDGTNSGLRGRVIQGINTTPDGDGDGNGHGTSVAEIIAGTVHGVAKKALVVSVKILDNNGSGSISGIIKGLDWSISDVTRRSIGGKAVMNMSFGGSYSATMNQATENVIKAGIFVAASVGAGNRDASQESPVSANGVCAVAASSLVDAPASFSSYGSIVDVYAPGVNITTRLNGDRPVTVSGSSYSVAQVSGMAAFIIDMGVVSGKTCDTIKDLALPSIQNPKPGTTRLLLYNGSGL</sequence>
<accession>A0A059JED1</accession>
<dbReference type="InterPro" id="IPR036852">
    <property type="entry name" value="Peptidase_S8/S53_dom_sf"/>
</dbReference>
<dbReference type="HOGENOM" id="CLU_011263_1_7_1"/>
<feature type="chain" id="PRO_5001579158" evidence="13">
    <location>
        <begin position="22"/>
        <end position="401"/>
    </location>
</feature>
<evidence type="ECO:0000313" key="16">
    <source>
        <dbReference type="EMBL" id="KDB26185.1"/>
    </source>
</evidence>
<keyword evidence="9" id="KW-0843">Virulence</keyword>
<name>A0A059JED1_TRIIM</name>
<dbReference type="EMBL" id="AOKY01000154">
    <property type="protein sequence ID" value="KDB26185.1"/>
    <property type="molecule type" value="Genomic_DNA"/>
</dbReference>
<protein>
    <submittedName>
        <fullName evidence="16">Uncharacterized protein</fullName>
    </submittedName>
</protein>
<evidence type="ECO:0000259" key="14">
    <source>
        <dbReference type="Pfam" id="PF00082"/>
    </source>
</evidence>
<dbReference type="Pfam" id="PF05922">
    <property type="entry name" value="Inhibitor_I9"/>
    <property type="match status" value="1"/>
</dbReference>
<dbReference type="CDD" id="cd04077">
    <property type="entry name" value="Peptidases_S8_PCSK9_ProteinaseK_like"/>
    <property type="match status" value="1"/>
</dbReference>
<evidence type="ECO:0000256" key="3">
    <source>
        <dbReference type="ARBA" id="ARBA00011073"/>
    </source>
</evidence>
<dbReference type="InterPro" id="IPR023827">
    <property type="entry name" value="Peptidase_S8_Asp-AS"/>
</dbReference>
<feature type="active site" description="Charge relay system" evidence="12">
    <location>
        <position position="193"/>
    </location>
</feature>
<keyword evidence="5 12" id="KW-0645">Protease</keyword>
<feature type="signal peptide" evidence="13">
    <location>
        <begin position="1"/>
        <end position="21"/>
    </location>
</feature>
<evidence type="ECO:0000259" key="15">
    <source>
        <dbReference type="Pfam" id="PF05922"/>
    </source>
</evidence>
<gene>
    <name evidence="16" type="ORF">H109_02008</name>
</gene>
<comment type="subcellular location">
    <subcellularLocation>
        <location evidence="2">Secreted</location>
    </subcellularLocation>
</comment>
<feature type="active site" description="Charge relay system" evidence="12">
    <location>
        <position position="162"/>
    </location>
</feature>
<dbReference type="PRINTS" id="PR00723">
    <property type="entry name" value="SUBTILISIN"/>
</dbReference>
<keyword evidence="8 12" id="KW-0720">Serine protease</keyword>
<dbReference type="STRING" id="1215338.A0A059JED1"/>
<dbReference type="InterPro" id="IPR000209">
    <property type="entry name" value="Peptidase_S8/S53_dom"/>
</dbReference>
<keyword evidence="10" id="KW-0865">Zymogen</keyword>
<feature type="domain" description="Peptidase S8/S53" evidence="14">
    <location>
        <begin position="153"/>
        <end position="380"/>
    </location>
</feature>
<dbReference type="PROSITE" id="PS00136">
    <property type="entry name" value="SUBTILASE_ASP"/>
    <property type="match status" value="1"/>
</dbReference>
<reference evidence="16 17" key="1">
    <citation type="submission" date="2014-02" db="EMBL/GenBank/DDBJ databases">
        <title>The Genome Sequence of Trichophyton interdigitale MR816.</title>
        <authorList>
            <consortium name="The Broad Institute Genomics Platform"/>
            <person name="Cuomo C.A."/>
            <person name="White T.C."/>
            <person name="Graser Y."/>
            <person name="Martinez-Rossi N."/>
            <person name="Heitman J."/>
            <person name="Young S.K."/>
            <person name="Zeng Q."/>
            <person name="Gargeya S."/>
            <person name="Abouelleil A."/>
            <person name="Alvarado L."/>
            <person name="Chapman S.B."/>
            <person name="Gainer-Dewar J."/>
            <person name="Goldberg J."/>
            <person name="Griggs A."/>
            <person name="Gujja S."/>
            <person name="Hansen M."/>
            <person name="Howarth C."/>
            <person name="Imamovic A."/>
            <person name="Larimer J."/>
            <person name="Martinez D."/>
            <person name="Murphy C."/>
            <person name="Pearson M.D."/>
            <person name="Persinoti G."/>
            <person name="Poon T."/>
            <person name="Priest M."/>
            <person name="Roberts A.D."/>
            <person name="Saif S."/>
            <person name="Shea T.D."/>
            <person name="Sykes S.N."/>
            <person name="Wortman J."/>
            <person name="Nusbaum C."/>
            <person name="Birren B."/>
        </authorList>
    </citation>
    <scope>NUCLEOTIDE SEQUENCE [LARGE SCALE GENOMIC DNA]</scope>
    <source>
        <strain evidence="16 17">MR816</strain>
    </source>
</reference>
<evidence type="ECO:0000256" key="13">
    <source>
        <dbReference type="SAM" id="SignalP"/>
    </source>
</evidence>
<dbReference type="InterPro" id="IPR015500">
    <property type="entry name" value="Peptidase_S8_subtilisin-rel"/>
</dbReference>
<dbReference type="AlphaFoldDB" id="A0A059JED1"/>
<dbReference type="OrthoDB" id="206201at2759"/>